<dbReference type="PANTHER" id="PTHR42794:SF1">
    <property type="entry name" value="HEMIN IMPORT ATP-BINDING PROTEIN HMUV"/>
    <property type="match status" value="1"/>
</dbReference>
<dbReference type="CDD" id="cd03214">
    <property type="entry name" value="ABC_Iron-Siderophores_B12_Hemin"/>
    <property type="match status" value="1"/>
</dbReference>
<keyword evidence="4" id="KW-1278">Translocase</keyword>
<evidence type="ECO:0000256" key="10">
    <source>
        <dbReference type="ARBA" id="ARBA00077139"/>
    </source>
</evidence>
<evidence type="ECO:0000256" key="6">
    <source>
        <dbReference type="ARBA" id="ARBA00058960"/>
    </source>
</evidence>
<dbReference type="Proteomes" id="UP000182829">
    <property type="component" value="Unassembled WGS sequence"/>
</dbReference>
<comment type="catalytic activity">
    <reaction evidence="5">
        <text>an R-cob(III)alamin(out) + ATP + H2O = an R-cob(III)alamin(in) + ADP + phosphate + H(+)</text>
        <dbReference type="Rhea" id="RHEA:17873"/>
        <dbReference type="ChEBI" id="CHEBI:15377"/>
        <dbReference type="ChEBI" id="CHEBI:15378"/>
        <dbReference type="ChEBI" id="CHEBI:30616"/>
        <dbReference type="ChEBI" id="CHEBI:43474"/>
        <dbReference type="ChEBI" id="CHEBI:140785"/>
        <dbReference type="ChEBI" id="CHEBI:456216"/>
        <dbReference type="EC" id="7.6.2.8"/>
    </reaction>
</comment>
<dbReference type="InterPro" id="IPR003593">
    <property type="entry name" value="AAA+_ATPase"/>
</dbReference>
<name>A0A1I3Q2Z7_9EURY</name>
<dbReference type="AlphaFoldDB" id="A0A1I3Q2Z7"/>
<evidence type="ECO:0000256" key="9">
    <source>
        <dbReference type="ARBA" id="ARBA00073649"/>
    </source>
</evidence>
<evidence type="ECO:0000256" key="3">
    <source>
        <dbReference type="ARBA" id="ARBA00022840"/>
    </source>
</evidence>
<dbReference type="Pfam" id="PF00005">
    <property type="entry name" value="ABC_tran"/>
    <property type="match status" value="1"/>
</dbReference>
<dbReference type="EMBL" id="FORO01000020">
    <property type="protein sequence ID" value="SFJ28218.1"/>
    <property type="molecule type" value="Genomic_DNA"/>
</dbReference>
<evidence type="ECO:0000313" key="13">
    <source>
        <dbReference type="EMBL" id="SFJ28218.1"/>
    </source>
</evidence>
<dbReference type="EC" id="7.6.2.8" evidence="8"/>
<comment type="subunit">
    <text evidence="7">The complex is composed of two ATP-binding proteins (BtuD), two transmembrane proteins (BtuC) and a solute-binding protein (BtuF).</text>
</comment>
<comment type="function">
    <text evidence="6">Required for corrinoid utilization. Probably part of the ABC transporter complex BtuCDF involved in cobalamin (vitamin B12) import. Probably responsible for energy coupling to the transport system.</text>
</comment>
<dbReference type="PROSITE" id="PS50893">
    <property type="entry name" value="ABC_TRANSPORTER_2"/>
    <property type="match status" value="1"/>
</dbReference>
<dbReference type="PROSITE" id="PS00211">
    <property type="entry name" value="ABC_TRANSPORTER_1"/>
    <property type="match status" value="1"/>
</dbReference>
<dbReference type="InterPro" id="IPR003439">
    <property type="entry name" value="ABC_transporter-like_ATP-bd"/>
</dbReference>
<feature type="domain" description="ABC transporter" evidence="12">
    <location>
        <begin position="3"/>
        <end position="236"/>
    </location>
</feature>
<proteinExistence type="predicted"/>
<keyword evidence="1" id="KW-0813">Transport</keyword>
<dbReference type="Gene3D" id="3.40.50.300">
    <property type="entry name" value="P-loop containing nucleotide triphosphate hydrolases"/>
    <property type="match status" value="1"/>
</dbReference>
<dbReference type="GO" id="GO:0005524">
    <property type="term" value="F:ATP binding"/>
    <property type="evidence" value="ECO:0007669"/>
    <property type="project" value="UniProtKB-KW"/>
</dbReference>
<evidence type="ECO:0000313" key="14">
    <source>
        <dbReference type="Proteomes" id="UP000182829"/>
    </source>
</evidence>
<keyword evidence="3 13" id="KW-0067">ATP-binding</keyword>
<evidence type="ECO:0000259" key="12">
    <source>
        <dbReference type="PROSITE" id="PS50893"/>
    </source>
</evidence>
<gene>
    <name evidence="13" type="ORF">SAMN05443661_12011</name>
</gene>
<dbReference type="SUPFAM" id="SSF52540">
    <property type="entry name" value="P-loop containing nucleoside triphosphate hydrolases"/>
    <property type="match status" value="1"/>
</dbReference>
<evidence type="ECO:0000256" key="1">
    <source>
        <dbReference type="ARBA" id="ARBA00022448"/>
    </source>
</evidence>
<evidence type="ECO:0000256" key="8">
    <source>
        <dbReference type="ARBA" id="ARBA00066387"/>
    </source>
</evidence>
<evidence type="ECO:0000256" key="2">
    <source>
        <dbReference type="ARBA" id="ARBA00022741"/>
    </source>
</evidence>
<evidence type="ECO:0000256" key="4">
    <source>
        <dbReference type="ARBA" id="ARBA00022967"/>
    </source>
</evidence>
<dbReference type="GO" id="GO:0016887">
    <property type="term" value="F:ATP hydrolysis activity"/>
    <property type="evidence" value="ECO:0007669"/>
    <property type="project" value="InterPro"/>
</dbReference>
<protein>
    <recommendedName>
        <fullName evidence="9">Cobalamin import ATP-binding protein BtuD</fullName>
        <ecNumber evidence="8">7.6.2.8</ecNumber>
    </recommendedName>
    <alternativeName>
        <fullName evidence="10">Vitamin B12-transporting ATPase</fullName>
    </alternativeName>
</protein>
<dbReference type="InterPro" id="IPR027417">
    <property type="entry name" value="P-loop_NTPase"/>
</dbReference>
<dbReference type="FunFam" id="3.40.50.300:FF:000134">
    <property type="entry name" value="Iron-enterobactin ABC transporter ATP-binding protein"/>
    <property type="match status" value="1"/>
</dbReference>
<dbReference type="GeneID" id="14206850"/>
<evidence type="ECO:0000256" key="11">
    <source>
        <dbReference type="SAM" id="MobiDB-lite"/>
    </source>
</evidence>
<evidence type="ECO:0000256" key="5">
    <source>
        <dbReference type="ARBA" id="ARBA00050590"/>
    </source>
</evidence>
<accession>A0A1I3Q2Z7</accession>
<sequence>MRLDVCDVEFAYDSDPVLDGVDLELERGQLLGIVGPNGSGKSTLLRCLNRIIEPDSGAVLVDGENVDELSREGIARRMGYVPQQEDATFPSTVFDTILMGRKPHVQWRPTDDDRATVTDVIERLDLEPFALRSLDELSGGQQQKVLIGRALVQEATVLLLDEPTSNLDVRHQLEVLDVVREEIDDGMAAVVAIHDLNLATRYCDRLAMLHDDRIVAAGGPEILTPETIRDVYGVDATVTSHDGRRIVIPERPLSRSEDDGRGAESERRDGR</sequence>
<dbReference type="SMART" id="SM00382">
    <property type="entry name" value="AAA"/>
    <property type="match status" value="1"/>
</dbReference>
<keyword evidence="2" id="KW-0547">Nucleotide-binding</keyword>
<dbReference type="OMA" id="HEFTWDF"/>
<dbReference type="RefSeq" id="WP_005581708.1">
    <property type="nucleotide sequence ID" value="NZ_FORO01000020.1"/>
</dbReference>
<dbReference type="InterPro" id="IPR017871">
    <property type="entry name" value="ABC_transporter-like_CS"/>
</dbReference>
<reference evidence="13 14" key="1">
    <citation type="submission" date="2016-10" db="EMBL/GenBank/DDBJ databases">
        <authorList>
            <person name="de Groot N.N."/>
        </authorList>
    </citation>
    <scope>NUCLEOTIDE SEQUENCE [LARGE SCALE GENOMIC DNA]</scope>
    <source>
        <strain evidence="13 14">SP2</strain>
    </source>
</reference>
<dbReference type="PANTHER" id="PTHR42794">
    <property type="entry name" value="HEMIN IMPORT ATP-BINDING PROTEIN HMUV"/>
    <property type="match status" value="1"/>
</dbReference>
<feature type="region of interest" description="Disordered" evidence="11">
    <location>
        <begin position="250"/>
        <end position="271"/>
    </location>
</feature>
<dbReference type="GO" id="GO:0015420">
    <property type="term" value="F:ABC-type vitamin B12 transporter activity"/>
    <property type="evidence" value="ECO:0007669"/>
    <property type="project" value="UniProtKB-EC"/>
</dbReference>
<organism evidence="13 14">
    <name type="scientific">Natronobacterium gregoryi</name>
    <dbReference type="NCBI Taxonomy" id="44930"/>
    <lineage>
        <taxon>Archaea</taxon>
        <taxon>Methanobacteriati</taxon>
        <taxon>Methanobacteriota</taxon>
        <taxon>Stenosarchaea group</taxon>
        <taxon>Halobacteria</taxon>
        <taxon>Halobacteriales</taxon>
        <taxon>Natrialbaceae</taxon>
        <taxon>Natronobacterium</taxon>
    </lineage>
</organism>
<evidence type="ECO:0000256" key="7">
    <source>
        <dbReference type="ARBA" id="ARBA00064420"/>
    </source>
</evidence>
<dbReference type="OrthoDB" id="24644at2157"/>